<dbReference type="AlphaFoldDB" id="A0A3S5CRL6"/>
<organism evidence="1 2">
    <name type="scientific">Protopolystoma xenopodis</name>
    <dbReference type="NCBI Taxonomy" id="117903"/>
    <lineage>
        <taxon>Eukaryota</taxon>
        <taxon>Metazoa</taxon>
        <taxon>Spiralia</taxon>
        <taxon>Lophotrochozoa</taxon>
        <taxon>Platyhelminthes</taxon>
        <taxon>Monogenea</taxon>
        <taxon>Polyopisthocotylea</taxon>
        <taxon>Polystomatidea</taxon>
        <taxon>Polystomatidae</taxon>
        <taxon>Protopolystoma</taxon>
    </lineage>
</organism>
<feature type="non-terminal residue" evidence="1">
    <location>
        <position position="1"/>
    </location>
</feature>
<protein>
    <submittedName>
        <fullName evidence="1">Uncharacterized protein</fullName>
    </submittedName>
</protein>
<accession>A0A3S5CRL6</accession>
<reference evidence="1" key="1">
    <citation type="submission" date="2018-11" db="EMBL/GenBank/DDBJ databases">
        <authorList>
            <consortium name="Pathogen Informatics"/>
        </authorList>
    </citation>
    <scope>NUCLEOTIDE SEQUENCE</scope>
</reference>
<dbReference type="EMBL" id="CAAALY010114674">
    <property type="protein sequence ID" value="VEL30707.1"/>
    <property type="molecule type" value="Genomic_DNA"/>
</dbReference>
<comment type="caution">
    <text evidence="1">The sequence shown here is derived from an EMBL/GenBank/DDBJ whole genome shotgun (WGS) entry which is preliminary data.</text>
</comment>
<evidence type="ECO:0000313" key="2">
    <source>
        <dbReference type="Proteomes" id="UP000784294"/>
    </source>
</evidence>
<sequence>ERSDGLYTSIYRPLGIRPAVSTFLSLTDYGEGNLLSLLLLTHLSNRGAWSFQFIPCGFYPNYTSNSDPPYSVYLASFISLCALSVPHLFGLTFPLPPYVFNPLSPPTFFSHSVFTLFCLCTRLTDESLFLLFLFTYELIFCGRLSCSTSFIPHSPCALLPPCSVCLYCPTSRPVELPVKPARQPLHSSTFSIASSCRFLTPFPPFTLVIQP</sequence>
<gene>
    <name evidence="1" type="ORF">PXEA_LOCUS24147</name>
</gene>
<proteinExistence type="predicted"/>
<keyword evidence="2" id="KW-1185">Reference proteome</keyword>
<dbReference type="Proteomes" id="UP000784294">
    <property type="component" value="Unassembled WGS sequence"/>
</dbReference>
<evidence type="ECO:0000313" key="1">
    <source>
        <dbReference type="EMBL" id="VEL30707.1"/>
    </source>
</evidence>
<name>A0A3S5CRL6_9PLAT</name>